<organism evidence="1 2">
    <name type="scientific">Crossiella equi</name>
    <dbReference type="NCBI Taxonomy" id="130796"/>
    <lineage>
        <taxon>Bacteria</taxon>
        <taxon>Bacillati</taxon>
        <taxon>Actinomycetota</taxon>
        <taxon>Actinomycetes</taxon>
        <taxon>Pseudonocardiales</taxon>
        <taxon>Pseudonocardiaceae</taxon>
        <taxon>Crossiella</taxon>
    </lineage>
</organism>
<dbReference type="EMBL" id="JAGIOO010000001">
    <property type="protein sequence ID" value="MBP2478682.1"/>
    <property type="molecule type" value="Genomic_DNA"/>
</dbReference>
<evidence type="ECO:0000313" key="2">
    <source>
        <dbReference type="Proteomes" id="UP001519363"/>
    </source>
</evidence>
<protein>
    <submittedName>
        <fullName evidence="1">Uncharacterized protein</fullName>
    </submittedName>
</protein>
<gene>
    <name evidence="1" type="ORF">JOF53_007554</name>
</gene>
<comment type="caution">
    <text evidence="1">The sequence shown here is derived from an EMBL/GenBank/DDBJ whole genome shotgun (WGS) entry which is preliminary data.</text>
</comment>
<name>A0ABS5AR04_9PSEU</name>
<accession>A0ABS5AR04</accession>
<proteinExistence type="predicted"/>
<dbReference type="RefSeq" id="WP_158103571.1">
    <property type="nucleotide sequence ID" value="NZ_JAGIOO010000001.1"/>
</dbReference>
<reference evidence="1 2" key="1">
    <citation type="submission" date="2021-03" db="EMBL/GenBank/DDBJ databases">
        <title>Sequencing the genomes of 1000 actinobacteria strains.</title>
        <authorList>
            <person name="Klenk H.-P."/>
        </authorList>
    </citation>
    <scope>NUCLEOTIDE SEQUENCE [LARGE SCALE GENOMIC DNA]</scope>
    <source>
        <strain evidence="1 2">DSM 44580</strain>
    </source>
</reference>
<evidence type="ECO:0000313" key="1">
    <source>
        <dbReference type="EMBL" id="MBP2478682.1"/>
    </source>
</evidence>
<sequence>MRALVLGRMSVRETAARLGIPEGRARAGRRRDGRLSVATLGAAGTGVYAVSGWRG</sequence>
<keyword evidence="2" id="KW-1185">Reference proteome</keyword>
<dbReference type="Proteomes" id="UP001519363">
    <property type="component" value="Unassembled WGS sequence"/>
</dbReference>